<dbReference type="GO" id="GO:0008476">
    <property type="term" value="F:protein-tyrosine sulfotransferase activity"/>
    <property type="evidence" value="ECO:0007669"/>
    <property type="project" value="UniProtKB-EC"/>
</dbReference>
<evidence type="ECO:0000256" key="3">
    <source>
        <dbReference type="ARBA" id="ARBA00022679"/>
    </source>
</evidence>
<evidence type="ECO:0000256" key="1">
    <source>
        <dbReference type="ARBA" id="ARBA00009988"/>
    </source>
</evidence>
<dbReference type="Pfam" id="PF13469">
    <property type="entry name" value="Sulfotransfer_3"/>
    <property type="match status" value="1"/>
</dbReference>
<reference evidence="7 8" key="1">
    <citation type="submission" date="2018-11" db="EMBL/GenBank/DDBJ databases">
        <authorList>
            <consortium name="Pathogen Informatics"/>
        </authorList>
    </citation>
    <scope>NUCLEOTIDE SEQUENCE [LARGE SCALE GENOMIC DNA]</scope>
</reference>
<evidence type="ECO:0000256" key="4">
    <source>
        <dbReference type="ARBA" id="ARBA00048460"/>
    </source>
</evidence>
<dbReference type="OrthoDB" id="545675at2759"/>
<name>A0A3P7JIJ7_STRVU</name>
<comment type="function">
    <text evidence="5">Catalyzes the O-sulfation of tyrosine residues within acidic motifs of polypeptides, using 3'-phosphoadenylyl sulfate (PAPS) as cosubstrate.</text>
</comment>
<evidence type="ECO:0000256" key="6">
    <source>
        <dbReference type="SAM" id="Coils"/>
    </source>
</evidence>
<evidence type="ECO:0000313" key="7">
    <source>
        <dbReference type="EMBL" id="VDM75977.1"/>
    </source>
</evidence>
<dbReference type="Gene3D" id="3.40.50.300">
    <property type="entry name" value="P-loop containing nucleotide triphosphate hydrolases"/>
    <property type="match status" value="1"/>
</dbReference>
<dbReference type="Proteomes" id="UP000270094">
    <property type="component" value="Unassembled WGS sequence"/>
</dbReference>
<comment type="catalytic activity">
    <reaction evidence="4 5">
        <text>L-tyrosyl-[protein] + 3'-phosphoadenylyl sulfate = O-sulfo-L-tyrosine-[protein] + adenosine 3',5'-bisphosphate + H(+)</text>
        <dbReference type="Rhea" id="RHEA:16801"/>
        <dbReference type="Rhea" id="RHEA-COMP:10136"/>
        <dbReference type="Rhea" id="RHEA-COMP:11688"/>
        <dbReference type="ChEBI" id="CHEBI:15378"/>
        <dbReference type="ChEBI" id="CHEBI:46858"/>
        <dbReference type="ChEBI" id="CHEBI:58339"/>
        <dbReference type="ChEBI" id="CHEBI:58343"/>
        <dbReference type="ChEBI" id="CHEBI:65286"/>
        <dbReference type="EC" id="2.8.2.20"/>
    </reaction>
</comment>
<comment type="similarity">
    <text evidence="1 5">Belongs to the protein sulfotransferase family.</text>
</comment>
<keyword evidence="6" id="KW-0175">Coiled coil</keyword>
<organism evidence="7 8">
    <name type="scientific">Strongylus vulgaris</name>
    <name type="common">Blood worm</name>
    <dbReference type="NCBI Taxonomy" id="40348"/>
    <lineage>
        <taxon>Eukaryota</taxon>
        <taxon>Metazoa</taxon>
        <taxon>Ecdysozoa</taxon>
        <taxon>Nematoda</taxon>
        <taxon>Chromadorea</taxon>
        <taxon>Rhabditida</taxon>
        <taxon>Rhabditina</taxon>
        <taxon>Rhabditomorpha</taxon>
        <taxon>Strongyloidea</taxon>
        <taxon>Strongylidae</taxon>
        <taxon>Strongylus</taxon>
    </lineage>
</organism>
<keyword evidence="3 5" id="KW-0808">Transferase</keyword>
<feature type="coiled-coil region" evidence="6">
    <location>
        <begin position="87"/>
        <end position="114"/>
    </location>
</feature>
<accession>A0A3P7JIJ7</accession>
<dbReference type="EMBL" id="UYYB01096136">
    <property type="protein sequence ID" value="VDM75977.1"/>
    <property type="molecule type" value="Genomic_DNA"/>
</dbReference>
<dbReference type="PANTHER" id="PTHR12788:SF10">
    <property type="entry name" value="PROTEIN-TYROSINE SULFOTRANSFERASE"/>
    <property type="match status" value="1"/>
</dbReference>
<evidence type="ECO:0000256" key="2">
    <source>
        <dbReference type="ARBA" id="ARBA00013262"/>
    </source>
</evidence>
<dbReference type="AlphaFoldDB" id="A0A3P7JIJ7"/>
<sequence>MERNRLNQAGLNDEVLKRAVGSFVIQVLVGQGPVAPRLCCNDPPSLNAAEFLATVFPNARFIFMIRDGRAVVHDILSGKSNVQGYNMTNYRECMKHWNDEVEEMNQQCEAIGNKCLKVMEPSTVNKLSTWVKAFPDDVLRDAHKIAPMLEKLGYRRISPHKGYAEEVSSQKAGNKENR</sequence>
<keyword evidence="8" id="KW-1185">Reference proteome</keyword>
<gene>
    <name evidence="7" type="ORF">SVUK_LOCUS10975</name>
</gene>
<dbReference type="EC" id="2.8.2.20" evidence="2 5"/>
<dbReference type="PANTHER" id="PTHR12788">
    <property type="entry name" value="PROTEIN-TYROSINE SULFOTRANSFERASE 2"/>
    <property type="match status" value="1"/>
</dbReference>
<evidence type="ECO:0000313" key="8">
    <source>
        <dbReference type="Proteomes" id="UP000270094"/>
    </source>
</evidence>
<dbReference type="InterPro" id="IPR027417">
    <property type="entry name" value="P-loop_NTPase"/>
</dbReference>
<dbReference type="InterPro" id="IPR026634">
    <property type="entry name" value="TPST-like"/>
</dbReference>
<dbReference type="GO" id="GO:0005794">
    <property type="term" value="C:Golgi apparatus"/>
    <property type="evidence" value="ECO:0007669"/>
    <property type="project" value="UniProtKB-ARBA"/>
</dbReference>
<protein>
    <recommendedName>
        <fullName evidence="2 5">Protein-tyrosine sulfotransferase</fullName>
        <ecNumber evidence="2 5">2.8.2.20</ecNumber>
    </recommendedName>
</protein>
<evidence type="ECO:0000256" key="5">
    <source>
        <dbReference type="RuleBase" id="RU365018"/>
    </source>
</evidence>
<proteinExistence type="inferred from homology"/>
<dbReference type="SUPFAM" id="SSF52540">
    <property type="entry name" value="P-loop containing nucleoside triphosphate hydrolases"/>
    <property type="match status" value="1"/>
</dbReference>